<proteinExistence type="predicted"/>
<evidence type="ECO:0000313" key="3">
    <source>
        <dbReference type="Proteomes" id="UP000813427"/>
    </source>
</evidence>
<protein>
    <submittedName>
        <fullName evidence="2">Uncharacterized protein</fullName>
    </submittedName>
</protein>
<organism evidence="2 3">
    <name type="scientific">Fusarium tricinctum</name>
    <dbReference type="NCBI Taxonomy" id="61284"/>
    <lineage>
        <taxon>Eukaryota</taxon>
        <taxon>Fungi</taxon>
        <taxon>Dikarya</taxon>
        <taxon>Ascomycota</taxon>
        <taxon>Pezizomycotina</taxon>
        <taxon>Sordariomycetes</taxon>
        <taxon>Hypocreomycetidae</taxon>
        <taxon>Hypocreales</taxon>
        <taxon>Nectriaceae</taxon>
        <taxon>Fusarium</taxon>
        <taxon>Fusarium tricinctum species complex</taxon>
    </lineage>
</organism>
<reference evidence="2" key="1">
    <citation type="journal article" date="2021" name="Nat. Commun.">
        <title>Genetic determinants of endophytism in the Arabidopsis root mycobiome.</title>
        <authorList>
            <person name="Mesny F."/>
            <person name="Miyauchi S."/>
            <person name="Thiergart T."/>
            <person name="Pickel B."/>
            <person name="Atanasova L."/>
            <person name="Karlsson M."/>
            <person name="Huettel B."/>
            <person name="Barry K.W."/>
            <person name="Haridas S."/>
            <person name="Chen C."/>
            <person name="Bauer D."/>
            <person name="Andreopoulos W."/>
            <person name="Pangilinan J."/>
            <person name="LaButti K."/>
            <person name="Riley R."/>
            <person name="Lipzen A."/>
            <person name="Clum A."/>
            <person name="Drula E."/>
            <person name="Henrissat B."/>
            <person name="Kohler A."/>
            <person name="Grigoriev I.V."/>
            <person name="Martin F.M."/>
            <person name="Hacquard S."/>
        </authorList>
    </citation>
    <scope>NUCLEOTIDE SEQUENCE</scope>
    <source>
        <strain evidence="2">MPI-SDFR-AT-0068</strain>
    </source>
</reference>
<evidence type="ECO:0000256" key="1">
    <source>
        <dbReference type="SAM" id="SignalP"/>
    </source>
</evidence>
<gene>
    <name evidence="2" type="ORF">BKA59DRAFT_143428</name>
</gene>
<keyword evidence="3" id="KW-1185">Reference proteome</keyword>
<comment type="caution">
    <text evidence="2">The sequence shown here is derived from an EMBL/GenBank/DDBJ whole genome shotgun (WGS) entry which is preliminary data.</text>
</comment>
<dbReference type="AlphaFoldDB" id="A0A8K0S5D9"/>
<feature type="signal peptide" evidence="1">
    <location>
        <begin position="1"/>
        <end position="30"/>
    </location>
</feature>
<keyword evidence="1" id="KW-0732">Signal</keyword>
<feature type="chain" id="PRO_5035482734" evidence="1">
    <location>
        <begin position="31"/>
        <end position="173"/>
    </location>
</feature>
<sequence length="173" mass="19180">MKETRRETLALTSLFSLFFLFKVHPGPSWSRPELVSKVRQVRGSIEGPTFLERPGMGTDGDPLGPEPFVLEAGMIKAPVAECLETRTCLPSVVPVAAGRRDYALVLTYQLEPAHLAGVSESLITVAAYVVDVVLRARSTERERVQGSVWCTKLKLLDILSHHEYFTSVIVRSE</sequence>
<dbReference type="EMBL" id="JAGPXF010000003">
    <property type="protein sequence ID" value="KAH7251951.1"/>
    <property type="molecule type" value="Genomic_DNA"/>
</dbReference>
<name>A0A8K0S5D9_9HYPO</name>
<dbReference type="Proteomes" id="UP000813427">
    <property type="component" value="Unassembled WGS sequence"/>
</dbReference>
<evidence type="ECO:0000313" key="2">
    <source>
        <dbReference type="EMBL" id="KAH7251951.1"/>
    </source>
</evidence>
<accession>A0A8K0S5D9</accession>